<feature type="region of interest" description="Disordered" evidence="1">
    <location>
        <begin position="24"/>
        <end position="46"/>
    </location>
</feature>
<evidence type="ECO:0000313" key="2">
    <source>
        <dbReference type="EMBL" id="OGH93581.1"/>
    </source>
</evidence>
<dbReference type="GO" id="GO:0008967">
    <property type="term" value="F:phosphoglycolate phosphatase activity"/>
    <property type="evidence" value="ECO:0007669"/>
    <property type="project" value="TreeGrafter"/>
</dbReference>
<proteinExistence type="predicted"/>
<dbReference type="Proteomes" id="UP000178254">
    <property type="component" value="Unassembled WGS sequence"/>
</dbReference>
<dbReference type="PANTHER" id="PTHR43434">
    <property type="entry name" value="PHOSPHOGLYCOLATE PHOSPHATASE"/>
    <property type="match status" value="1"/>
</dbReference>
<gene>
    <name evidence="2" type="ORF">A2538_00625</name>
</gene>
<dbReference type="Pfam" id="PF13419">
    <property type="entry name" value="HAD_2"/>
    <property type="match status" value="1"/>
</dbReference>
<comment type="caution">
    <text evidence="2">The sequence shown here is derived from an EMBL/GenBank/DDBJ whole genome shotgun (WGS) entry which is preliminary data.</text>
</comment>
<sequence length="287" mass="32541">MPANNHESRFDQETAPNEAEKITKVLHRRGVIKPDSSDYNSANTKVDADTNSVEKLAAETEKNIEEVVDMVLFDWDGVLYDSIKRIARAAVEVCKRYGIDLTTDEYNRTAIQPYWEHYARLGIPGANTDEGKAELYHIYHNEIIPLLKEMPNLQAEIYPEVPEIFQQLADKNIKIGIVSAHKPEEIEEILRQHGLRELVDCVVGLAHNKVEALRSICSRRGLDPQRVLMFGDLPSDLQDAKVAGIKTAAVARFEQAEDRLAAFDPDYFFQTVGPEILKLKPFLDIQK</sequence>
<dbReference type="Gene3D" id="3.40.50.1000">
    <property type="entry name" value="HAD superfamily/HAD-like"/>
    <property type="match status" value="1"/>
</dbReference>
<dbReference type="InterPro" id="IPR050155">
    <property type="entry name" value="HAD-like_hydrolase_sf"/>
</dbReference>
<dbReference type="PANTHER" id="PTHR43434:SF1">
    <property type="entry name" value="PHOSPHOGLYCOLATE PHOSPHATASE"/>
    <property type="match status" value="1"/>
</dbReference>
<dbReference type="SFLD" id="SFLDS00003">
    <property type="entry name" value="Haloacid_Dehalogenase"/>
    <property type="match status" value="1"/>
</dbReference>
<evidence type="ECO:0000256" key="1">
    <source>
        <dbReference type="SAM" id="MobiDB-lite"/>
    </source>
</evidence>
<dbReference type="SFLD" id="SFLDG01129">
    <property type="entry name" value="C1.5:_HAD__Beta-PGM__Phosphata"/>
    <property type="match status" value="1"/>
</dbReference>
<dbReference type="AlphaFoldDB" id="A0A1F6PBN9"/>
<feature type="compositionally biased region" description="Polar residues" evidence="1">
    <location>
        <begin position="37"/>
        <end position="46"/>
    </location>
</feature>
<dbReference type="EMBL" id="MFRE01000028">
    <property type="protein sequence ID" value="OGH93581.1"/>
    <property type="molecule type" value="Genomic_DNA"/>
</dbReference>
<dbReference type="InterPro" id="IPR041492">
    <property type="entry name" value="HAD_2"/>
</dbReference>
<evidence type="ECO:0008006" key="4">
    <source>
        <dbReference type="Google" id="ProtNLM"/>
    </source>
</evidence>
<protein>
    <recommendedName>
        <fullName evidence="4">Haloacid dehalogenase</fullName>
    </recommendedName>
</protein>
<dbReference type="SUPFAM" id="SSF56784">
    <property type="entry name" value="HAD-like"/>
    <property type="match status" value="1"/>
</dbReference>
<dbReference type="InterPro" id="IPR023214">
    <property type="entry name" value="HAD_sf"/>
</dbReference>
<dbReference type="Gene3D" id="1.10.150.240">
    <property type="entry name" value="Putative phosphatase, domain 2"/>
    <property type="match status" value="1"/>
</dbReference>
<dbReference type="GO" id="GO:0006281">
    <property type="term" value="P:DNA repair"/>
    <property type="evidence" value="ECO:0007669"/>
    <property type="project" value="TreeGrafter"/>
</dbReference>
<dbReference type="STRING" id="1798709.A2538_00625"/>
<dbReference type="InterPro" id="IPR023198">
    <property type="entry name" value="PGP-like_dom2"/>
</dbReference>
<evidence type="ECO:0000313" key="3">
    <source>
        <dbReference type="Proteomes" id="UP000178254"/>
    </source>
</evidence>
<organism evidence="2 3">
    <name type="scientific">Candidatus Magasanikbacteria bacterium RIFOXYD2_FULL_41_14</name>
    <dbReference type="NCBI Taxonomy" id="1798709"/>
    <lineage>
        <taxon>Bacteria</taxon>
        <taxon>Candidatus Magasanikiibacteriota</taxon>
    </lineage>
</organism>
<reference evidence="2 3" key="1">
    <citation type="journal article" date="2016" name="Nat. Commun.">
        <title>Thousands of microbial genomes shed light on interconnected biogeochemical processes in an aquifer system.</title>
        <authorList>
            <person name="Anantharaman K."/>
            <person name="Brown C.T."/>
            <person name="Hug L.A."/>
            <person name="Sharon I."/>
            <person name="Castelle C.J."/>
            <person name="Probst A.J."/>
            <person name="Thomas B.C."/>
            <person name="Singh A."/>
            <person name="Wilkins M.J."/>
            <person name="Karaoz U."/>
            <person name="Brodie E.L."/>
            <person name="Williams K.H."/>
            <person name="Hubbard S.S."/>
            <person name="Banfield J.F."/>
        </authorList>
    </citation>
    <scope>NUCLEOTIDE SEQUENCE [LARGE SCALE GENOMIC DNA]</scope>
</reference>
<dbReference type="InterPro" id="IPR036412">
    <property type="entry name" value="HAD-like_sf"/>
</dbReference>
<name>A0A1F6PBN9_9BACT</name>
<accession>A0A1F6PBN9</accession>